<evidence type="ECO:0000256" key="3">
    <source>
        <dbReference type="ARBA" id="ARBA00022475"/>
    </source>
</evidence>
<evidence type="ECO:0000256" key="7">
    <source>
        <dbReference type="SAM" id="Phobius"/>
    </source>
</evidence>
<evidence type="ECO:0000313" key="11">
    <source>
        <dbReference type="Proteomes" id="UP000503251"/>
    </source>
</evidence>
<comment type="subcellular location">
    <subcellularLocation>
        <location evidence="1">Cell membrane</location>
        <topology evidence="1">Multi-pass membrane protein</topology>
    </subcellularLocation>
</comment>
<keyword evidence="5 7" id="KW-1133">Transmembrane helix</keyword>
<organism evidence="9 10">
    <name type="scientific">Oceanidesulfovibrio marinus</name>
    <dbReference type="NCBI Taxonomy" id="370038"/>
    <lineage>
        <taxon>Bacteria</taxon>
        <taxon>Pseudomonadati</taxon>
        <taxon>Thermodesulfobacteriota</taxon>
        <taxon>Desulfovibrionia</taxon>
        <taxon>Desulfovibrionales</taxon>
        <taxon>Desulfovibrionaceae</taxon>
        <taxon>Oceanidesulfovibrio</taxon>
    </lineage>
</organism>
<dbReference type="GO" id="GO:0005886">
    <property type="term" value="C:plasma membrane"/>
    <property type="evidence" value="ECO:0007669"/>
    <property type="project" value="UniProtKB-SubCell"/>
</dbReference>
<feature type="transmembrane region" description="Helical" evidence="7">
    <location>
        <begin position="14"/>
        <end position="31"/>
    </location>
</feature>
<dbReference type="AlphaFoldDB" id="A0A6P1ZH47"/>
<comment type="similarity">
    <text evidence="2">Belongs to the CPA3 antiporters (TC 2.A.63) subunit C family.</text>
</comment>
<dbReference type="InterPro" id="IPR050601">
    <property type="entry name" value="CPA3_antiporter_subunitC"/>
</dbReference>
<evidence type="ECO:0000256" key="6">
    <source>
        <dbReference type="ARBA" id="ARBA00023136"/>
    </source>
</evidence>
<name>A0A6P1ZH47_9BACT</name>
<accession>A0A6P1ZH47</accession>
<dbReference type="InterPro" id="IPR039428">
    <property type="entry name" value="NUOK/Mnh_C1-like"/>
</dbReference>
<dbReference type="Proteomes" id="UP000434052">
    <property type="component" value="Unassembled WGS sequence"/>
</dbReference>
<keyword evidence="3" id="KW-1003">Cell membrane</keyword>
<evidence type="ECO:0000313" key="8">
    <source>
        <dbReference type="EMBL" id="QJT07605.1"/>
    </source>
</evidence>
<evidence type="ECO:0000256" key="1">
    <source>
        <dbReference type="ARBA" id="ARBA00004651"/>
    </source>
</evidence>
<reference evidence="9 10" key="1">
    <citation type="submission" date="2018-06" db="EMBL/GenBank/DDBJ databases">
        <title>Complete genome of Desulfovibrio marinus P48SEP.</title>
        <authorList>
            <person name="Crispim J.S."/>
            <person name="Vidigal P.M.P."/>
            <person name="Silva L.C.F."/>
            <person name="Araujo L.C."/>
            <person name="Laguardia C.N."/>
            <person name="Dias R.S."/>
            <person name="Sousa M.P."/>
            <person name="Paula S.O."/>
            <person name="Silva C."/>
        </authorList>
    </citation>
    <scope>NUCLEOTIDE SEQUENCE [LARGE SCALE GENOMIC DNA]</scope>
    <source>
        <strain evidence="9 10">P48SEP</strain>
    </source>
</reference>
<evidence type="ECO:0000313" key="10">
    <source>
        <dbReference type="Proteomes" id="UP000434052"/>
    </source>
</evidence>
<sequence length="180" mass="19166">MVVDALSDIFAHKYNYLGFIILMMIGLWAMLAKINLAKKILGMSIFQSAIILFYISISVKRDATLPILEHHGGGEEHGAHAAADATHAAAGAVHNAVNATKEMVHGAVNATGDAMHSALDAASHAGINAADYINPLPHVLMLTAIVVSVATLGVALALAMKIYKEYNTLDEDVILEKIRQ</sequence>
<dbReference type="OrthoDB" id="9799219at2"/>
<protein>
    <submittedName>
        <fullName evidence="9">NADH-quinone oxidoreductase subunit J</fullName>
    </submittedName>
</protein>
<keyword evidence="11" id="KW-1185">Reference proteome</keyword>
<gene>
    <name evidence="9" type="ORF">DQK91_07860</name>
    <name evidence="8" type="ORF">E8L03_01120</name>
</gene>
<feature type="transmembrane region" description="Helical" evidence="7">
    <location>
        <begin position="139"/>
        <end position="159"/>
    </location>
</feature>
<keyword evidence="4 7" id="KW-0812">Transmembrane</keyword>
<keyword evidence="6 7" id="KW-0472">Membrane</keyword>
<proteinExistence type="inferred from homology"/>
<evidence type="ECO:0000256" key="4">
    <source>
        <dbReference type="ARBA" id="ARBA00022692"/>
    </source>
</evidence>
<evidence type="ECO:0000256" key="5">
    <source>
        <dbReference type="ARBA" id="ARBA00022989"/>
    </source>
</evidence>
<reference evidence="8 11" key="2">
    <citation type="submission" date="2019-04" db="EMBL/GenBank/DDBJ databases">
        <title>Isolation and culture of sulfate reducing bacteria from the cold seep of the South China Sea.</title>
        <authorList>
            <person name="Sun C."/>
            <person name="Liu R."/>
        </authorList>
    </citation>
    <scope>NUCLEOTIDE SEQUENCE [LARGE SCALE GENOMIC DNA]</scope>
    <source>
        <strain evidence="8 11">CS1</strain>
    </source>
</reference>
<dbReference type="Proteomes" id="UP000503251">
    <property type="component" value="Chromosome"/>
</dbReference>
<feature type="transmembrane region" description="Helical" evidence="7">
    <location>
        <begin position="40"/>
        <end position="59"/>
    </location>
</feature>
<dbReference type="PANTHER" id="PTHR34583:SF2">
    <property type="entry name" value="ANTIPORTER SUBUNIT MNHC2-RELATED"/>
    <property type="match status" value="1"/>
</dbReference>
<dbReference type="EMBL" id="CP039543">
    <property type="protein sequence ID" value="QJT07605.1"/>
    <property type="molecule type" value="Genomic_DNA"/>
</dbReference>
<dbReference type="PANTHER" id="PTHR34583">
    <property type="entry name" value="ANTIPORTER SUBUNIT MNHC2-RELATED"/>
    <property type="match status" value="1"/>
</dbReference>
<evidence type="ECO:0000313" key="9">
    <source>
        <dbReference type="EMBL" id="TVM34481.1"/>
    </source>
</evidence>
<dbReference type="RefSeq" id="WP_144234874.1">
    <property type="nucleotide sequence ID" value="NZ_CP039543.1"/>
</dbReference>
<evidence type="ECO:0000256" key="2">
    <source>
        <dbReference type="ARBA" id="ARBA00010388"/>
    </source>
</evidence>
<dbReference type="Gene3D" id="1.10.287.3510">
    <property type="match status" value="1"/>
</dbReference>
<dbReference type="EMBL" id="QMIF01000004">
    <property type="protein sequence ID" value="TVM34481.1"/>
    <property type="molecule type" value="Genomic_DNA"/>
</dbReference>
<dbReference type="Pfam" id="PF00420">
    <property type="entry name" value="Oxidored_q2"/>
    <property type="match status" value="1"/>
</dbReference>